<dbReference type="Proteomes" id="UP000530186">
    <property type="component" value="Unassembled WGS sequence"/>
</dbReference>
<dbReference type="AlphaFoldDB" id="A0A7V8SJ28"/>
<name>A0A7V8SJ28_9LACT</name>
<feature type="transmembrane region" description="Helical" evidence="2">
    <location>
        <begin position="150"/>
        <end position="172"/>
    </location>
</feature>
<feature type="transmembrane region" description="Helical" evidence="2">
    <location>
        <begin position="178"/>
        <end position="199"/>
    </location>
</feature>
<dbReference type="NCBIfam" id="TIGR00697">
    <property type="entry name" value="queuosine precursor transporter"/>
    <property type="match status" value="1"/>
</dbReference>
<feature type="transmembrane region" description="Helical" evidence="2">
    <location>
        <begin position="72"/>
        <end position="97"/>
    </location>
</feature>
<feature type="transmembrane region" description="Helical" evidence="2">
    <location>
        <begin position="12"/>
        <end position="34"/>
    </location>
</feature>
<dbReference type="PANTHER" id="PTHR34300">
    <property type="entry name" value="QUEUOSINE PRECURSOR TRANSPORTER-RELATED"/>
    <property type="match status" value="1"/>
</dbReference>
<proteinExistence type="predicted"/>
<evidence type="ECO:0000313" key="3">
    <source>
        <dbReference type="EMBL" id="MBA0015898.1"/>
    </source>
</evidence>
<feature type="transmembrane region" description="Helical" evidence="2">
    <location>
        <begin position="117"/>
        <end position="138"/>
    </location>
</feature>
<evidence type="ECO:0000256" key="1">
    <source>
        <dbReference type="NCBIfam" id="TIGR00697"/>
    </source>
</evidence>
<dbReference type="InterPro" id="IPR003744">
    <property type="entry name" value="YhhQ"/>
</dbReference>
<dbReference type="Pfam" id="PF02592">
    <property type="entry name" value="Vut_1"/>
    <property type="match status" value="1"/>
</dbReference>
<gene>
    <name evidence="3" type="ORF">HZR21_01855</name>
</gene>
<organism evidence="3 4">
    <name type="scientific">Pseudolactococcus laudensis</name>
    <dbReference type="NCBI Taxonomy" id="1494461"/>
    <lineage>
        <taxon>Bacteria</taxon>
        <taxon>Bacillati</taxon>
        <taxon>Bacillota</taxon>
        <taxon>Bacilli</taxon>
        <taxon>Lactobacillales</taxon>
        <taxon>Streptococcaceae</taxon>
        <taxon>Pseudolactococcus</taxon>
    </lineage>
</organism>
<keyword evidence="2" id="KW-0812">Transmembrane</keyword>
<dbReference type="RefSeq" id="WP_180745934.1">
    <property type="nucleotide sequence ID" value="NZ_CBCRWQ010000001.1"/>
</dbReference>
<comment type="caution">
    <text evidence="3">The sequence shown here is derived from an EMBL/GenBank/DDBJ whole genome shotgun (WGS) entry which is preliminary data.</text>
</comment>
<accession>A0A7V8SJ28</accession>
<feature type="transmembrane region" description="Helical" evidence="2">
    <location>
        <begin position="40"/>
        <end position="60"/>
    </location>
</feature>
<protein>
    <recommendedName>
        <fullName evidence="1">Queuosine precursor transporter</fullName>
    </recommendedName>
</protein>
<keyword evidence="2" id="KW-0472">Membrane</keyword>
<keyword evidence="2" id="KW-1133">Transmembrane helix</keyword>
<evidence type="ECO:0000256" key="2">
    <source>
        <dbReference type="SAM" id="Phobius"/>
    </source>
</evidence>
<reference evidence="3 4" key="1">
    <citation type="submission" date="2020-07" db="EMBL/GenBank/DDBJ databases">
        <authorList>
            <person name="Hilgarth M."/>
            <person name="Werum V."/>
            <person name="Vogel R.F."/>
        </authorList>
    </citation>
    <scope>NUCLEOTIDE SEQUENCE [LARGE SCALE GENOMIC DNA]</scope>
    <source>
        <strain evidence="3 4">DSM 28961</strain>
    </source>
</reference>
<dbReference type="GeneID" id="303194250"/>
<dbReference type="EMBL" id="JACBNY010000002">
    <property type="protein sequence ID" value="MBA0015898.1"/>
    <property type="molecule type" value="Genomic_DNA"/>
</dbReference>
<evidence type="ECO:0000313" key="4">
    <source>
        <dbReference type="Proteomes" id="UP000530186"/>
    </source>
</evidence>
<dbReference type="PANTHER" id="PTHR34300:SF2">
    <property type="entry name" value="QUEUOSINE PRECURSOR TRANSPORTER-RELATED"/>
    <property type="match status" value="1"/>
</dbReference>
<keyword evidence="4" id="KW-1185">Reference proteome</keyword>
<sequence length="214" mass="23525">MFNQITSKAGLYGVFFTATFFLAAWANINVGIVFQPVHIFNFELTLTGGDIFFPLVYIINDLAAEFFGKKKAIKLSVIASLLFTILAVISYMTTFVPNISPEYASAARVLFAFSPRAAISGVIALLVGTTLNAYVFEAMKNRGAGFKRRAWVSTMIGELGDSVLVTFLMFAGLMPMSILISMIVTQYILKLCVEGILVAHTEKIAKQLHQQIDD</sequence>